<comment type="catalytic activity">
    <reaction evidence="17 18">
        <text>a ubiquinone + NADH + 5 H(+)(in) = a ubiquinol + NAD(+) + 4 H(+)(out)</text>
        <dbReference type="Rhea" id="RHEA:29091"/>
        <dbReference type="Rhea" id="RHEA-COMP:9565"/>
        <dbReference type="Rhea" id="RHEA-COMP:9566"/>
        <dbReference type="ChEBI" id="CHEBI:15378"/>
        <dbReference type="ChEBI" id="CHEBI:16389"/>
        <dbReference type="ChEBI" id="CHEBI:17976"/>
        <dbReference type="ChEBI" id="CHEBI:57540"/>
        <dbReference type="ChEBI" id="CHEBI:57945"/>
        <dbReference type="EC" id="7.1.1.2"/>
    </reaction>
</comment>
<feature type="transmembrane region" description="Helical" evidence="18">
    <location>
        <begin position="234"/>
        <end position="256"/>
    </location>
</feature>
<proteinExistence type="inferred from homology"/>
<keyword evidence="9 18" id="KW-0999">Mitochondrion inner membrane</keyword>
<dbReference type="PANTHER" id="PTHR46552:SF1">
    <property type="entry name" value="NADH-UBIQUINONE OXIDOREDUCTASE CHAIN 2"/>
    <property type="match status" value="1"/>
</dbReference>
<evidence type="ECO:0000256" key="8">
    <source>
        <dbReference type="ARBA" id="ARBA00022692"/>
    </source>
</evidence>
<reference evidence="20" key="1">
    <citation type="submission" date="2012-06" db="EMBL/GenBank/DDBJ databases">
        <title>Mitogenomics of the Coleoptera under dense taxon sampling.</title>
        <authorList>
            <person name="Timmermans M.J.T.N."/>
            <person name="Lim J."/>
            <person name="Dodsworth S."/>
            <person name="Haran J."/>
            <person name="Ahrens D."/>
            <person name="Bocak L."/>
            <person name="London A."/>
            <person name="Culverwell L."/>
            <person name="Vogler A.P."/>
        </authorList>
    </citation>
    <scope>NUCLEOTIDE SEQUENCE</scope>
</reference>
<keyword evidence="12 18" id="KW-1133">Transmembrane helix</keyword>
<evidence type="ECO:0000256" key="16">
    <source>
        <dbReference type="ARBA" id="ARBA00023136"/>
    </source>
</evidence>
<name>A0A0S2MNQ9_9SCAR</name>
<feature type="domain" description="NADH:quinone oxidoreductase/Mrp antiporter transmembrane" evidence="19">
    <location>
        <begin position="23"/>
        <end position="284"/>
    </location>
</feature>
<evidence type="ECO:0000259" key="19">
    <source>
        <dbReference type="Pfam" id="PF00361"/>
    </source>
</evidence>
<evidence type="ECO:0000256" key="7">
    <source>
        <dbReference type="ARBA" id="ARBA00022660"/>
    </source>
</evidence>
<evidence type="ECO:0000256" key="13">
    <source>
        <dbReference type="ARBA" id="ARBA00023027"/>
    </source>
</evidence>
<evidence type="ECO:0000256" key="6">
    <source>
        <dbReference type="ARBA" id="ARBA00022448"/>
    </source>
</evidence>
<dbReference type="PRINTS" id="PR01436">
    <property type="entry name" value="NADHDHGNASE2"/>
</dbReference>
<dbReference type="AlphaFoldDB" id="A0A0S2MNQ9"/>
<keyword evidence="10 18" id="KW-1278">Translocase</keyword>
<feature type="transmembrane region" description="Helical" evidence="18">
    <location>
        <begin position="7"/>
        <end position="23"/>
    </location>
</feature>
<evidence type="ECO:0000256" key="9">
    <source>
        <dbReference type="ARBA" id="ARBA00022792"/>
    </source>
</evidence>
<keyword evidence="8 18" id="KW-0812">Transmembrane</keyword>
<evidence type="ECO:0000256" key="1">
    <source>
        <dbReference type="ARBA" id="ARBA00003257"/>
    </source>
</evidence>
<evidence type="ECO:0000256" key="17">
    <source>
        <dbReference type="ARBA" id="ARBA00049551"/>
    </source>
</evidence>
<feature type="transmembrane region" description="Helical" evidence="18">
    <location>
        <begin position="268"/>
        <end position="289"/>
    </location>
</feature>
<evidence type="ECO:0000256" key="15">
    <source>
        <dbReference type="ARBA" id="ARBA00023128"/>
    </source>
</evidence>
<evidence type="ECO:0000256" key="3">
    <source>
        <dbReference type="ARBA" id="ARBA00007012"/>
    </source>
</evidence>
<evidence type="ECO:0000313" key="20">
    <source>
        <dbReference type="EMBL" id="ALO76340.1"/>
    </source>
</evidence>
<dbReference type="GO" id="GO:0006120">
    <property type="term" value="P:mitochondrial electron transport, NADH to ubiquinone"/>
    <property type="evidence" value="ECO:0007669"/>
    <property type="project" value="InterPro"/>
</dbReference>
<dbReference type="InterPro" id="IPR001750">
    <property type="entry name" value="ND/Mrp_TM"/>
</dbReference>
<accession>A0A0S2MNQ9</accession>
<dbReference type="GO" id="GO:0008137">
    <property type="term" value="F:NADH dehydrogenase (ubiquinone) activity"/>
    <property type="evidence" value="ECO:0007669"/>
    <property type="project" value="UniProtKB-EC"/>
</dbReference>
<evidence type="ECO:0000256" key="11">
    <source>
        <dbReference type="ARBA" id="ARBA00022982"/>
    </source>
</evidence>
<dbReference type="PANTHER" id="PTHR46552">
    <property type="entry name" value="NADH-UBIQUINONE OXIDOREDUCTASE CHAIN 2"/>
    <property type="match status" value="1"/>
</dbReference>
<comment type="function">
    <text evidence="18">Core subunit of the mitochondrial membrane respiratory chain NADH dehydrogenase (Complex I) which catalyzes electron transfer from NADH through the respiratory chain, using ubiquinone as an electron acceptor. Essential for the catalytic activity and assembly of complex I.</text>
</comment>
<dbReference type="InterPro" id="IPR003917">
    <property type="entry name" value="NADH_UbQ_OxRdtase_chain2"/>
</dbReference>
<comment type="similarity">
    <text evidence="3 18">Belongs to the complex I subunit 2 family.</text>
</comment>
<keyword evidence="15 18" id="KW-0496">Mitochondrion</keyword>
<dbReference type="EMBL" id="JX412746">
    <property type="protein sequence ID" value="ALO76340.1"/>
    <property type="molecule type" value="Genomic_DNA"/>
</dbReference>
<evidence type="ECO:0000256" key="10">
    <source>
        <dbReference type="ARBA" id="ARBA00022967"/>
    </source>
</evidence>
<comment type="function">
    <text evidence="1">Core subunit of the mitochondrial membrane respiratory chain NADH dehydrogenase (Complex I) that is believed to belong to the minimal assembly required for catalysis. Complex I functions in the transfer of electrons from NADH to the respiratory chain. The immediate electron acceptor for the enzyme is believed to be ubiquinone.</text>
</comment>
<evidence type="ECO:0000256" key="14">
    <source>
        <dbReference type="ARBA" id="ARBA00023075"/>
    </source>
</evidence>
<dbReference type="GO" id="GO:0005743">
    <property type="term" value="C:mitochondrial inner membrane"/>
    <property type="evidence" value="ECO:0007669"/>
    <property type="project" value="UniProtKB-SubCell"/>
</dbReference>
<geneLocation type="mitochondrion" evidence="20"/>
<feature type="transmembrane region" description="Helical" evidence="18">
    <location>
        <begin position="89"/>
        <end position="112"/>
    </location>
</feature>
<feature type="transmembrane region" description="Helical" evidence="18">
    <location>
        <begin position="59"/>
        <end position="83"/>
    </location>
</feature>
<dbReference type="Pfam" id="PF00361">
    <property type="entry name" value="Proton_antipo_M"/>
    <property type="match status" value="1"/>
</dbReference>
<comment type="subcellular location">
    <subcellularLocation>
        <location evidence="2 18">Mitochondrion inner membrane</location>
        <topology evidence="2 18">Multi-pass membrane protein</topology>
    </subcellularLocation>
</comment>
<feature type="transmembrane region" description="Helical" evidence="18">
    <location>
        <begin position="315"/>
        <end position="336"/>
    </location>
</feature>
<keyword evidence="7 18" id="KW-0679">Respiratory chain</keyword>
<sequence>MINFYMIPFYFSLMAGTLISISSSTWMGMWLGLEVNLLSFIPLISGTKNMMASEAALKYFITQAMASTLLLFSIILMSFSLMYMISPMIFLMMTLNTSLLIKVGAAPFHFWFTEVMEGLNWMHGLTLLTWQKIAPMVLLIYSSKTTVYLSVIVIISVMVSGILGLNQVSLRKIMTYSSINHIGWMIGAMLYFETIWIYYFLIYTIININIVIMFKMVNTFYVKQLFISMNKNNLVKLFFITNFMSLGGLPPFLGFLPKWLTIQTMVMNNLYSIALVMIVMTLMTLYFYMRLSFSTLVLNLSESSFYSSPPINSTYIWMLNFISIMGFISCTFMFTLM</sequence>
<organism evidence="20">
    <name type="scientific">Bolboceratex sp. BOL01</name>
    <dbReference type="NCBI Taxonomy" id="1205609"/>
    <lineage>
        <taxon>Eukaryota</taxon>
        <taxon>Metazoa</taxon>
        <taxon>Ecdysozoa</taxon>
        <taxon>Arthropoda</taxon>
        <taxon>Hexapoda</taxon>
        <taxon>Insecta</taxon>
        <taxon>Pterygota</taxon>
        <taxon>Neoptera</taxon>
        <taxon>Endopterygota</taxon>
        <taxon>Coleoptera</taxon>
        <taxon>Polyphaga</taxon>
        <taxon>Scarabaeiformia</taxon>
        <taxon>Geotrupidae</taxon>
        <taxon>Bolboceratex</taxon>
    </lineage>
</organism>
<evidence type="ECO:0000256" key="12">
    <source>
        <dbReference type="ARBA" id="ARBA00022989"/>
    </source>
</evidence>
<dbReference type="EC" id="7.1.1.2" evidence="4 18"/>
<keyword evidence="14 18" id="KW-0830">Ubiquinone</keyword>
<keyword evidence="13 18" id="KW-0520">NAD</keyword>
<dbReference type="InterPro" id="IPR050175">
    <property type="entry name" value="Complex_I_Subunit_2"/>
</dbReference>
<evidence type="ECO:0000256" key="4">
    <source>
        <dbReference type="ARBA" id="ARBA00012944"/>
    </source>
</evidence>
<keyword evidence="16 18" id="KW-0472">Membrane</keyword>
<keyword evidence="11 18" id="KW-0249">Electron transport</keyword>
<evidence type="ECO:0000256" key="2">
    <source>
        <dbReference type="ARBA" id="ARBA00004448"/>
    </source>
</evidence>
<keyword evidence="6" id="KW-0813">Transport</keyword>
<gene>
    <name evidence="20" type="primary">nad2</name>
</gene>
<protein>
    <recommendedName>
        <fullName evidence="5 18">NADH-ubiquinone oxidoreductase chain 2</fullName>
        <ecNumber evidence="4 18">7.1.1.2</ecNumber>
    </recommendedName>
</protein>
<evidence type="ECO:0000256" key="5">
    <source>
        <dbReference type="ARBA" id="ARBA00021008"/>
    </source>
</evidence>
<evidence type="ECO:0000256" key="18">
    <source>
        <dbReference type="RuleBase" id="RU003403"/>
    </source>
</evidence>
<feature type="transmembrane region" description="Helical" evidence="18">
    <location>
        <begin position="147"/>
        <end position="168"/>
    </location>
</feature>
<feature type="transmembrane region" description="Helical" evidence="18">
    <location>
        <begin position="189"/>
        <end position="214"/>
    </location>
</feature>